<organism evidence="2 3">
    <name type="scientific">Litoreibacter roseus</name>
    <dbReference type="NCBI Taxonomy" id="2601869"/>
    <lineage>
        <taxon>Bacteria</taxon>
        <taxon>Pseudomonadati</taxon>
        <taxon>Pseudomonadota</taxon>
        <taxon>Alphaproteobacteria</taxon>
        <taxon>Rhodobacterales</taxon>
        <taxon>Roseobacteraceae</taxon>
        <taxon>Litoreibacter</taxon>
    </lineage>
</organism>
<keyword evidence="1" id="KW-1133">Transmembrane helix</keyword>
<protein>
    <recommendedName>
        <fullName evidence="4">Flp pilus assembly pilin Flp</fullName>
    </recommendedName>
</protein>
<name>A0A6N6JHU7_9RHOB</name>
<keyword evidence="1" id="KW-0812">Transmembrane</keyword>
<accession>A0A6N6JHU7</accession>
<proteinExistence type="predicted"/>
<feature type="transmembrane region" description="Helical" evidence="1">
    <location>
        <begin position="20"/>
        <end position="39"/>
    </location>
</feature>
<evidence type="ECO:0000313" key="3">
    <source>
        <dbReference type="Proteomes" id="UP000436822"/>
    </source>
</evidence>
<comment type="caution">
    <text evidence="2">The sequence shown here is derived from an EMBL/GenBank/DDBJ whole genome shotgun (WGS) entry which is preliminary data.</text>
</comment>
<evidence type="ECO:0000313" key="2">
    <source>
        <dbReference type="EMBL" id="GFE65410.1"/>
    </source>
</evidence>
<sequence length="74" mass="7540">MKRFITSFLACEDGAVTVDWIILTTGVVSLAVASAAIVLNGTQDVSQTLNEGLIDIEVRASGDDGAGTTSSPGL</sequence>
<dbReference type="RefSeq" id="WP_159807312.1">
    <property type="nucleotide sequence ID" value="NZ_BLJE01000002.1"/>
</dbReference>
<gene>
    <name evidence="2" type="ORF">KIN_24840</name>
</gene>
<evidence type="ECO:0008006" key="4">
    <source>
        <dbReference type="Google" id="ProtNLM"/>
    </source>
</evidence>
<dbReference type="AlphaFoldDB" id="A0A6N6JHU7"/>
<dbReference type="Proteomes" id="UP000436822">
    <property type="component" value="Unassembled WGS sequence"/>
</dbReference>
<dbReference type="OrthoDB" id="5525128at2"/>
<evidence type="ECO:0000256" key="1">
    <source>
        <dbReference type="SAM" id="Phobius"/>
    </source>
</evidence>
<reference evidence="2 3" key="1">
    <citation type="submission" date="2019-12" db="EMBL/GenBank/DDBJ databases">
        <title>Litoreibacter badius sp. nov., a novel bacteriochlorophyll a-containing bacterium in the genus Litoreibacter.</title>
        <authorList>
            <person name="Kanamuro M."/>
            <person name="Takabe Y."/>
            <person name="Mori K."/>
            <person name="Takaichi S."/>
            <person name="Hanada S."/>
        </authorList>
    </citation>
    <scope>NUCLEOTIDE SEQUENCE [LARGE SCALE GENOMIC DNA]</scope>
    <source>
        <strain evidence="2 3">K6</strain>
    </source>
</reference>
<keyword evidence="1" id="KW-0472">Membrane</keyword>
<dbReference type="EMBL" id="BLJE01000002">
    <property type="protein sequence ID" value="GFE65410.1"/>
    <property type="molecule type" value="Genomic_DNA"/>
</dbReference>
<keyword evidence="3" id="KW-1185">Reference proteome</keyword>